<dbReference type="Proteomes" id="UP000054683">
    <property type="component" value="Unassembled WGS sequence"/>
</dbReference>
<name>A0A158FV57_9BURK</name>
<sequence length="72" mass="7339">MRRAAIYENNGAAHATNPPRCDAVNAREAVLVSGLSCLPESTGGEACSCQDSREGGVQTSVALASTVLLGHP</sequence>
<evidence type="ECO:0000313" key="1">
    <source>
        <dbReference type="EMBL" id="SAL23718.1"/>
    </source>
</evidence>
<reference evidence="1 2" key="1">
    <citation type="submission" date="2016-01" db="EMBL/GenBank/DDBJ databases">
        <authorList>
            <person name="Oliw E.H."/>
        </authorList>
    </citation>
    <scope>NUCLEOTIDE SEQUENCE [LARGE SCALE GENOMIC DNA]</scope>
    <source>
        <strain evidence="1">LMG 27134</strain>
    </source>
</reference>
<organism evidence="1 2">
    <name type="scientific">Caballeronia udeis</name>
    <dbReference type="NCBI Taxonomy" id="1232866"/>
    <lineage>
        <taxon>Bacteria</taxon>
        <taxon>Pseudomonadati</taxon>
        <taxon>Pseudomonadota</taxon>
        <taxon>Betaproteobacteria</taxon>
        <taxon>Burkholderiales</taxon>
        <taxon>Burkholderiaceae</taxon>
        <taxon>Caballeronia</taxon>
    </lineage>
</organism>
<gene>
    <name evidence="1" type="ORF">AWB69_01664</name>
</gene>
<accession>A0A158FV57</accession>
<protein>
    <submittedName>
        <fullName evidence="1">Uncharacterized protein</fullName>
    </submittedName>
</protein>
<proteinExistence type="predicted"/>
<dbReference type="AlphaFoldDB" id="A0A158FV57"/>
<dbReference type="EMBL" id="FCOK02000008">
    <property type="protein sequence ID" value="SAL23718.1"/>
    <property type="molecule type" value="Genomic_DNA"/>
</dbReference>
<evidence type="ECO:0000313" key="2">
    <source>
        <dbReference type="Proteomes" id="UP000054683"/>
    </source>
</evidence>